<reference evidence="14" key="2">
    <citation type="journal article" date="2014" name="Nat. Commun.">
        <title>The cavefish genome reveals candidate genes for eye loss.</title>
        <authorList>
            <person name="McGaugh S.E."/>
            <person name="Gross J.B."/>
            <person name="Aken B."/>
            <person name="Blin M."/>
            <person name="Borowsky R."/>
            <person name="Chalopin D."/>
            <person name="Hinaux H."/>
            <person name="Jeffery W.R."/>
            <person name="Keene A."/>
            <person name="Ma L."/>
            <person name="Minx P."/>
            <person name="Murphy D."/>
            <person name="O'Quin K.E."/>
            <person name="Retaux S."/>
            <person name="Rohner N."/>
            <person name="Searle S.M."/>
            <person name="Stahl B.A."/>
            <person name="Tabin C."/>
            <person name="Volff J.N."/>
            <person name="Yoshizawa M."/>
            <person name="Warren W.C."/>
        </authorList>
    </citation>
    <scope>NUCLEOTIDE SEQUENCE [LARGE SCALE GENOMIC DNA]</scope>
    <source>
        <strain evidence="14">female</strain>
    </source>
</reference>
<protein>
    <recommendedName>
        <fullName evidence="10">Solute carrier family 25 member 34</fullName>
    </recommendedName>
</protein>
<evidence type="ECO:0000256" key="6">
    <source>
        <dbReference type="ARBA" id="ARBA00022792"/>
    </source>
</evidence>
<evidence type="ECO:0000256" key="4">
    <source>
        <dbReference type="ARBA" id="ARBA00022692"/>
    </source>
</evidence>
<feature type="repeat" description="Solcar" evidence="11">
    <location>
        <begin position="44"/>
        <end position="137"/>
    </location>
</feature>
<dbReference type="InterPro" id="IPR018108">
    <property type="entry name" value="MCP_transmembrane"/>
</dbReference>
<keyword evidence="9 11" id="KW-0472">Membrane</keyword>
<dbReference type="InParanoid" id="A0A3B1ISS5"/>
<reference evidence="14" key="1">
    <citation type="submission" date="2013-03" db="EMBL/GenBank/DDBJ databases">
        <authorList>
            <person name="Jeffery W."/>
            <person name="Warren W."/>
            <person name="Wilson R.K."/>
        </authorList>
    </citation>
    <scope>NUCLEOTIDE SEQUENCE</scope>
    <source>
        <strain evidence="14">female</strain>
    </source>
</reference>
<evidence type="ECO:0000313" key="14">
    <source>
        <dbReference type="Proteomes" id="UP000018467"/>
    </source>
</evidence>
<evidence type="ECO:0000256" key="2">
    <source>
        <dbReference type="ARBA" id="ARBA00006375"/>
    </source>
</evidence>
<dbReference type="PANTHER" id="PTHR45928:SF3">
    <property type="entry name" value="SOLUTE CARRIER FAMILY 25 MEMBER 34"/>
    <property type="match status" value="1"/>
</dbReference>
<keyword evidence="5" id="KW-0677">Repeat</keyword>
<dbReference type="SUPFAM" id="SSF103506">
    <property type="entry name" value="Mitochondrial carrier"/>
    <property type="match status" value="1"/>
</dbReference>
<dbReference type="STRING" id="7994.ENSAMXP00000033057"/>
<evidence type="ECO:0000256" key="5">
    <source>
        <dbReference type="ARBA" id="ARBA00022737"/>
    </source>
</evidence>
<evidence type="ECO:0000256" key="9">
    <source>
        <dbReference type="ARBA" id="ARBA00023136"/>
    </source>
</evidence>
<evidence type="ECO:0000256" key="3">
    <source>
        <dbReference type="ARBA" id="ARBA00022448"/>
    </source>
</evidence>
<evidence type="ECO:0000256" key="8">
    <source>
        <dbReference type="ARBA" id="ARBA00023128"/>
    </source>
</evidence>
<evidence type="ECO:0000256" key="1">
    <source>
        <dbReference type="ARBA" id="ARBA00004448"/>
    </source>
</evidence>
<keyword evidence="8" id="KW-0496">Mitochondrion</keyword>
<comment type="subcellular location">
    <subcellularLocation>
        <location evidence="1">Mitochondrion inner membrane</location>
        <topology evidence="1">Multi-pass membrane protein</topology>
    </subcellularLocation>
</comment>
<evidence type="ECO:0000256" key="10">
    <source>
        <dbReference type="ARBA" id="ARBA00040911"/>
    </source>
</evidence>
<keyword evidence="6" id="KW-0999">Mitochondrion inner membrane</keyword>
<dbReference type="GO" id="GO:0005743">
    <property type="term" value="C:mitochondrial inner membrane"/>
    <property type="evidence" value="ECO:0007669"/>
    <property type="project" value="UniProtKB-SubCell"/>
</dbReference>
<evidence type="ECO:0000256" key="11">
    <source>
        <dbReference type="PROSITE-ProRule" id="PRU00282"/>
    </source>
</evidence>
<dbReference type="InterPro" id="IPR023395">
    <property type="entry name" value="MCP_dom_sf"/>
</dbReference>
<proteinExistence type="inferred from homology"/>
<sequence>MPTMTGPPLINYPPNAAAAAFITPTSMPSLPWSSPGHARPHRALWPPLDFTLGALSCCGACVFTNPLEVVKTRLQLQGELRAPGSYQRHYRGVLQALWVVGRTDGLRGLQKGLTAGLIYQALMNGVRLGFYSYTEAAGLTDAPGGSLVAGAAAGALGGLHRLTCLPGKNSPAGADGSGHRCGSPTQPPGCFQCLCHHIQERGADGIVEGGERSRAQGDGGLSRSAGHFQLSQRVGGTCTVVQSGQLADRSERCYDQRRRRRNHHDPIRCDQHQTLQPACG</sequence>
<evidence type="ECO:0000256" key="7">
    <source>
        <dbReference type="ARBA" id="ARBA00022989"/>
    </source>
</evidence>
<dbReference type="Gene3D" id="1.50.40.10">
    <property type="entry name" value="Mitochondrial carrier domain"/>
    <property type="match status" value="1"/>
</dbReference>
<dbReference type="AlphaFoldDB" id="A0A3B1ISS5"/>
<accession>A0A3B1ISS5</accession>
<dbReference type="GeneTree" id="ENSGT00940000160016"/>
<dbReference type="PANTHER" id="PTHR45928">
    <property type="entry name" value="RE38146P"/>
    <property type="match status" value="1"/>
</dbReference>
<keyword evidence="3 12" id="KW-0813">Transport</keyword>
<keyword evidence="14" id="KW-1185">Reference proteome</keyword>
<reference evidence="13" key="4">
    <citation type="submission" date="2025-09" db="UniProtKB">
        <authorList>
            <consortium name="Ensembl"/>
        </authorList>
    </citation>
    <scope>IDENTIFICATION</scope>
</reference>
<dbReference type="PROSITE" id="PS50920">
    <property type="entry name" value="SOLCAR"/>
    <property type="match status" value="1"/>
</dbReference>
<dbReference type="Ensembl" id="ENSAMXT00000049221.1">
    <property type="protein sequence ID" value="ENSAMXP00000033057.1"/>
    <property type="gene ID" value="ENSAMXG00000029058.1"/>
</dbReference>
<organism evidence="13 14">
    <name type="scientific">Astyanax mexicanus</name>
    <name type="common">Blind cave fish</name>
    <name type="synonym">Astyanax fasciatus mexicanus</name>
    <dbReference type="NCBI Taxonomy" id="7994"/>
    <lineage>
        <taxon>Eukaryota</taxon>
        <taxon>Metazoa</taxon>
        <taxon>Chordata</taxon>
        <taxon>Craniata</taxon>
        <taxon>Vertebrata</taxon>
        <taxon>Euteleostomi</taxon>
        <taxon>Actinopterygii</taxon>
        <taxon>Neopterygii</taxon>
        <taxon>Teleostei</taxon>
        <taxon>Ostariophysi</taxon>
        <taxon>Characiformes</taxon>
        <taxon>Characoidei</taxon>
        <taxon>Acestrorhamphidae</taxon>
        <taxon>Acestrorhamphinae</taxon>
        <taxon>Astyanax</taxon>
    </lineage>
</organism>
<dbReference type="InterPro" id="IPR051508">
    <property type="entry name" value="Mito_Carrier_Antiporter"/>
</dbReference>
<keyword evidence="4 11" id="KW-0812">Transmembrane</keyword>
<name>A0A3B1ISS5_ASTMX</name>
<reference evidence="13" key="3">
    <citation type="submission" date="2025-08" db="UniProtKB">
        <authorList>
            <consortium name="Ensembl"/>
        </authorList>
    </citation>
    <scope>IDENTIFICATION</scope>
</reference>
<dbReference type="Bgee" id="ENSAMXG00000029058">
    <property type="expression patterns" value="Expressed in embryo and 14 other cell types or tissues"/>
</dbReference>
<evidence type="ECO:0000256" key="12">
    <source>
        <dbReference type="RuleBase" id="RU000488"/>
    </source>
</evidence>
<evidence type="ECO:0000313" key="13">
    <source>
        <dbReference type="Ensembl" id="ENSAMXP00000033057.1"/>
    </source>
</evidence>
<dbReference type="Pfam" id="PF00153">
    <property type="entry name" value="Mito_carr"/>
    <property type="match status" value="1"/>
</dbReference>
<comment type="similarity">
    <text evidence="2 12">Belongs to the mitochondrial carrier (TC 2.A.29) family.</text>
</comment>
<dbReference type="Proteomes" id="UP000018467">
    <property type="component" value="Unassembled WGS sequence"/>
</dbReference>
<keyword evidence="7" id="KW-1133">Transmembrane helix</keyword>